<dbReference type="Proteomes" id="UP001600894">
    <property type="component" value="Unassembled WGS sequence"/>
</dbReference>
<evidence type="ECO:0000313" key="3">
    <source>
        <dbReference type="Proteomes" id="UP001600894"/>
    </source>
</evidence>
<proteinExistence type="predicted"/>
<evidence type="ECO:0000259" key="1">
    <source>
        <dbReference type="Pfam" id="PF07498"/>
    </source>
</evidence>
<reference evidence="2 3" key="1">
    <citation type="submission" date="2024-04" db="EMBL/GenBank/DDBJ databases">
        <title>Defined microbial consortia suppress multidrug-resistant proinflammatory Enterobacteriaceae via ecological control.</title>
        <authorList>
            <person name="Furuichi M."/>
            <person name="Kawaguchi T."/>
            <person name="Pust M."/>
            <person name="Yasuma K."/>
            <person name="Plichta D."/>
            <person name="Hasegawa N."/>
            <person name="Ohya T."/>
            <person name="Bhattarai S."/>
            <person name="Sasajima S."/>
            <person name="Aoto Y."/>
            <person name="Tuganbaev T."/>
            <person name="Yaginuma M."/>
            <person name="Ueda M."/>
            <person name="Okahashi N."/>
            <person name="Amafuji K."/>
            <person name="Kiridooshi Y."/>
            <person name="Sugita K."/>
            <person name="Strazar M."/>
            <person name="Skelly A."/>
            <person name="Suda W."/>
            <person name="Hattori M."/>
            <person name="Nakamoto N."/>
            <person name="Caballero S."/>
            <person name="Norman J."/>
            <person name="Olle B."/>
            <person name="Tanoue T."/>
            <person name="Arita M."/>
            <person name="Bucci V."/>
            <person name="Atarashi K."/>
            <person name="Xavier R."/>
            <person name="Honda K."/>
        </authorList>
    </citation>
    <scope>NUCLEOTIDE SEQUENCE [LARGE SCALE GENOMIC DNA]</scope>
    <source>
        <strain evidence="3">f13</strain>
    </source>
</reference>
<organism evidence="2 3">
    <name type="scientific">Enterocloster alcoholdehydrogenati</name>
    <dbReference type="NCBI Taxonomy" id="2547410"/>
    <lineage>
        <taxon>Bacteria</taxon>
        <taxon>Bacillati</taxon>
        <taxon>Bacillota</taxon>
        <taxon>Clostridia</taxon>
        <taxon>Lachnospirales</taxon>
        <taxon>Lachnospiraceae</taxon>
        <taxon>Enterocloster</taxon>
    </lineage>
</organism>
<dbReference type="RefSeq" id="WP_390469379.1">
    <property type="nucleotide sequence ID" value="NZ_BAABXL010000001.1"/>
</dbReference>
<protein>
    <recommendedName>
        <fullName evidence="1">Rho termination factor-like N-terminal domain-containing protein</fullName>
    </recommendedName>
</protein>
<gene>
    <name evidence="2" type="ORF">F130042H8_08900</name>
</gene>
<name>A0ABQ0AUY3_9FIRM</name>
<evidence type="ECO:0000313" key="2">
    <source>
        <dbReference type="EMBL" id="GAA6267830.1"/>
    </source>
</evidence>
<comment type="caution">
    <text evidence="2">The sequence shown here is derived from an EMBL/GenBank/DDBJ whole genome shotgun (WGS) entry which is preliminary data.</text>
</comment>
<accession>A0ABQ0AUY3</accession>
<dbReference type="InterPro" id="IPR011112">
    <property type="entry name" value="Rho-like_N"/>
</dbReference>
<sequence length="87" mass="9486">MRYIKGNIEREAVTQSQCEHLEAQGFRPLEAAGILQSSQEAGLQETQGRQLGQLNTAQLRAIAKERGIEGAGSFTKAELLTVLKDVC</sequence>
<dbReference type="EMBL" id="BAABXL010000001">
    <property type="protein sequence ID" value="GAA6267830.1"/>
    <property type="molecule type" value="Genomic_DNA"/>
</dbReference>
<dbReference type="Pfam" id="PF07498">
    <property type="entry name" value="Rho_N"/>
    <property type="match status" value="1"/>
</dbReference>
<keyword evidence="3" id="KW-1185">Reference proteome</keyword>
<feature type="domain" description="Rho termination factor-like N-terminal" evidence="1">
    <location>
        <begin position="51"/>
        <end position="80"/>
    </location>
</feature>